<comment type="caution">
    <text evidence="4">The sequence shown here is derived from an EMBL/GenBank/DDBJ whole genome shotgun (WGS) entry which is preliminary data.</text>
</comment>
<dbReference type="Gene3D" id="3.40.50.720">
    <property type="entry name" value="NAD(P)-binding Rossmann-like Domain"/>
    <property type="match status" value="1"/>
</dbReference>
<dbReference type="PRINTS" id="PR00080">
    <property type="entry name" value="SDRFAMILY"/>
</dbReference>
<evidence type="ECO:0000259" key="3">
    <source>
        <dbReference type="SMART" id="SM00822"/>
    </source>
</evidence>
<organism evidence="4 5">
    <name type="scientific">Agathobaculum hominis</name>
    <dbReference type="NCBI Taxonomy" id="2763014"/>
    <lineage>
        <taxon>Bacteria</taxon>
        <taxon>Bacillati</taxon>
        <taxon>Bacillota</taxon>
        <taxon>Clostridia</taxon>
        <taxon>Eubacteriales</taxon>
        <taxon>Butyricicoccaceae</taxon>
        <taxon>Agathobaculum</taxon>
    </lineage>
</organism>
<dbReference type="PRINTS" id="PR00081">
    <property type="entry name" value="GDHRDH"/>
</dbReference>
<proteinExistence type="inferred from homology"/>
<reference evidence="4 5" key="1">
    <citation type="submission" date="2020-08" db="EMBL/GenBank/DDBJ databases">
        <title>Genome public.</title>
        <authorList>
            <person name="Liu C."/>
            <person name="Sun Q."/>
        </authorList>
    </citation>
    <scope>NUCLEOTIDE SEQUENCE [LARGE SCALE GENOMIC DNA]</scope>
    <source>
        <strain evidence="4 5">M2</strain>
    </source>
</reference>
<evidence type="ECO:0000313" key="5">
    <source>
        <dbReference type="Proteomes" id="UP000641741"/>
    </source>
</evidence>
<keyword evidence="2" id="KW-0560">Oxidoreductase</keyword>
<dbReference type="PANTHER" id="PTHR42760:SF133">
    <property type="entry name" value="3-OXOACYL-[ACYL-CARRIER-PROTEIN] REDUCTASE"/>
    <property type="match status" value="1"/>
</dbReference>
<dbReference type="InterPro" id="IPR002347">
    <property type="entry name" value="SDR_fam"/>
</dbReference>
<comment type="similarity">
    <text evidence="1">Belongs to the short-chain dehydrogenases/reductases (SDR) family.</text>
</comment>
<dbReference type="SUPFAM" id="SSF51735">
    <property type="entry name" value="NAD(P)-binding Rossmann-fold domains"/>
    <property type="match status" value="1"/>
</dbReference>
<evidence type="ECO:0000256" key="1">
    <source>
        <dbReference type="ARBA" id="ARBA00006484"/>
    </source>
</evidence>
<name>A0ABR7GPZ6_9FIRM</name>
<dbReference type="InterPro" id="IPR020904">
    <property type="entry name" value="Sc_DH/Rdtase_CS"/>
</dbReference>
<feature type="domain" description="Ketoreductase" evidence="3">
    <location>
        <begin position="2"/>
        <end position="177"/>
    </location>
</feature>
<keyword evidence="5" id="KW-1185">Reference proteome</keyword>
<protein>
    <submittedName>
        <fullName evidence="4">SDR family oxidoreductase</fullName>
    </submittedName>
</protein>
<dbReference type="SMART" id="SM00822">
    <property type="entry name" value="PKS_KR"/>
    <property type="match status" value="1"/>
</dbReference>
<evidence type="ECO:0000256" key="2">
    <source>
        <dbReference type="ARBA" id="ARBA00023002"/>
    </source>
</evidence>
<accession>A0ABR7GPZ6</accession>
<sequence>MGSVFITGGSRGIGAACVRAFAEAGRPAAFTYSARRDKAEALAAETGALALCADSADRDAVESAVKTARESLGAIDTVVCNAGIAQQKLFQDITDDEWLTMLNVNLMGAVRTIRAALPDMLHCQKGSIVIVSSMWGERGASCESHYAASKAALIGLSKSLALELGPSGIRVNCVAPGVIDTDMNAMHGGDVMQSLADETPLERIGRADEVADSILYLCSEKASFVTGQVLGVTGGF</sequence>
<dbReference type="InterPro" id="IPR036291">
    <property type="entry name" value="NAD(P)-bd_dom_sf"/>
</dbReference>
<dbReference type="PANTHER" id="PTHR42760">
    <property type="entry name" value="SHORT-CHAIN DEHYDROGENASES/REDUCTASES FAMILY MEMBER"/>
    <property type="match status" value="1"/>
</dbReference>
<dbReference type="RefSeq" id="WP_186970492.1">
    <property type="nucleotide sequence ID" value="NZ_JACOPK010000010.1"/>
</dbReference>
<gene>
    <name evidence="4" type="ORF">H8S02_10580</name>
</gene>
<dbReference type="InterPro" id="IPR057326">
    <property type="entry name" value="KR_dom"/>
</dbReference>
<dbReference type="PROSITE" id="PS00061">
    <property type="entry name" value="ADH_SHORT"/>
    <property type="match status" value="1"/>
</dbReference>
<dbReference type="Proteomes" id="UP000641741">
    <property type="component" value="Unassembled WGS sequence"/>
</dbReference>
<dbReference type="EMBL" id="JACOPK010000010">
    <property type="protein sequence ID" value="MBC5696385.1"/>
    <property type="molecule type" value="Genomic_DNA"/>
</dbReference>
<dbReference type="Pfam" id="PF13561">
    <property type="entry name" value="adh_short_C2"/>
    <property type="match status" value="1"/>
</dbReference>
<evidence type="ECO:0000313" key="4">
    <source>
        <dbReference type="EMBL" id="MBC5696385.1"/>
    </source>
</evidence>